<dbReference type="Gramene" id="evm.model.08.1184">
    <property type="protein sequence ID" value="cds.evm.model.08.1184"/>
    <property type="gene ID" value="evm.TU.08.1184"/>
</dbReference>
<evidence type="ECO:0000313" key="2">
    <source>
        <dbReference type="EnsemblPlants" id="cds.evm.model.08.1184"/>
    </source>
</evidence>
<dbReference type="InterPro" id="IPR052343">
    <property type="entry name" value="Retrotransposon-Effector_Assoc"/>
</dbReference>
<accession>A0A803Q7W0</accession>
<dbReference type="EnsemblPlants" id="evm.model.08.1184">
    <property type="protein sequence ID" value="cds.evm.model.08.1184"/>
    <property type="gene ID" value="evm.TU.08.1184"/>
</dbReference>
<organism evidence="2 3">
    <name type="scientific">Cannabis sativa</name>
    <name type="common">Hemp</name>
    <name type="synonym">Marijuana</name>
    <dbReference type="NCBI Taxonomy" id="3483"/>
    <lineage>
        <taxon>Eukaryota</taxon>
        <taxon>Viridiplantae</taxon>
        <taxon>Streptophyta</taxon>
        <taxon>Embryophyta</taxon>
        <taxon>Tracheophyta</taxon>
        <taxon>Spermatophyta</taxon>
        <taxon>Magnoliopsida</taxon>
        <taxon>eudicotyledons</taxon>
        <taxon>Gunneridae</taxon>
        <taxon>Pentapetalae</taxon>
        <taxon>rosids</taxon>
        <taxon>fabids</taxon>
        <taxon>Rosales</taxon>
        <taxon>Cannabaceae</taxon>
        <taxon>Cannabis</taxon>
    </lineage>
</organism>
<dbReference type="InterPro" id="IPR043502">
    <property type="entry name" value="DNA/RNA_pol_sf"/>
</dbReference>
<dbReference type="OMA" id="GHEILAM"/>
<proteinExistence type="predicted"/>
<keyword evidence="3" id="KW-1185">Reference proteome</keyword>
<dbReference type="PANTHER" id="PTHR46890:SF48">
    <property type="entry name" value="RNA-DIRECTED DNA POLYMERASE"/>
    <property type="match status" value="1"/>
</dbReference>
<dbReference type="Pfam" id="PF00078">
    <property type="entry name" value="RVT_1"/>
    <property type="match status" value="1"/>
</dbReference>
<dbReference type="AlphaFoldDB" id="A0A803Q7W0"/>
<dbReference type="SUPFAM" id="SSF56672">
    <property type="entry name" value="DNA/RNA polymerases"/>
    <property type="match status" value="1"/>
</dbReference>
<name>A0A803Q7W0_CANSA</name>
<evidence type="ECO:0000259" key="1">
    <source>
        <dbReference type="Pfam" id="PF00078"/>
    </source>
</evidence>
<protein>
    <recommendedName>
        <fullName evidence="1">Reverse transcriptase domain-containing protein</fullName>
    </recommendedName>
</protein>
<dbReference type="EMBL" id="UZAU01000705">
    <property type="status" value="NOT_ANNOTATED_CDS"/>
    <property type="molecule type" value="Genomic_DNA"/>
</dbReference>
<dbReference type="PANTHER" id="PTHR46890">
    <property type="entry name" value="NON-LTR RETROLELEMENT REVERSE TRANSCRIPTASE-LIKE PROTEIN-RELATED"/>
    <property type="match status" value="1"/>
</dbReference>
<dbReference type="InterPro" id="IPR000477">
    <property type="entry name" value="RT_dom"/>
</dbReference>
<evidence type="ECO:0000313" key="3">
    <source>
        <dbReference type="Proteomes" id="UP000596661"/>
    </source>
</evidence>
<feature type="domain" description="Reverse transcriptase" evidence="1">
    <location>
        <begin position="110"/>
        <end position="204"/>
    </location>
</feature>
<reference evidence="2" key="1">
    <citation type="submission" date="2018-11" db="EMBL/GenBank/DDBJ databases">
        <authorList>
            <person name="Grassa J C."/>
        </authorList>
    </citation>
    <scope>NUCLEOTIDE SEQUENCE [LARGE SCALE GENOMIC DNA]</scope>
</reference>
<sequence length="229" mass="25400">MSDLIISYFGDLFHCNGCDTEAVNHILDCLGPPLEDSEVDLLGQPFTFDEVRQAIFLLSGDKAPGLDGLNAYFYQKNWDTVGTDLVHAVLDCLNNETDLSEEVVHAINSRKHGKCGWAALKLDIKAFDRVNWQYLKSVMLHFNIPVNFFSLIMKCVTTSSLSFLINGVVKGSIKPSRGLRQGDPLSTYLFLLCAEGLSSLLHARQTEGLSKGVAISRRAPSISHLFFCR</sequence>
<dbReference type="Proteomes" id="UP000596661">
    <property type="component" value="Chromosome 8"/>
</dbReference>
<reference evidence="2" key="2">
    <citation type="submission" date="2021-03" db="UniProtKB">
        <authorList>
            <consortium name="EnsemblPlants"/>
        </authorList>
    </citation>
    <scope>IDENTIFICATION</scope>
</reference>